<protein>
    <submittedName>
        <fullName evidence="1">Uncharacterized protein</fullName>
    </submittedName>
</protein>
<dbReference type="AlphaFoldDB" id="A0A0F8ZYC5"/>
<gene>
    <name evidence="1" type="ORF">LCGC14_2718470</name>
</gene>
<reference evidence="1" key="1">
    <citation type="journal article" date="2015" name="Nature">
        <title>Complex archaea that bridge the gap between prokaryotes and eukaryotes.</title>
        <authorList>
            <person name="Spang A."/>
            <person name="Saw J.H."/>
            <person name="Jorgensen S.L."/>
            <person name="Zaremba-Niedzwiedzka K."/>
            <person name="Martijn J."/>
            <person name="Lind A.E."/>
            <person name="van Eijk R."/>
            <person name="Schleper C."/>
            <person name="Guy L."/>
            <person name="Ettema T.J."/>
        </authorList>
    </citation>
    <scope>NUCLEOTIDE SEQUENCE</scope>
</reference>
<sequence length="81" mass="9306">MRHLLRDGTRCVPERKENHAHPFGDRSEPCIYCCARWQMVKPVEVEQEQGSHVSKELLEALNLASDEGLTLMQALSREKSE</sequence>
<accession>A0A0F8ZYC5</accession>
<name>A0A0F8ZYC5_9ZZZZ</name>
<dbReference type="EMBL" id="LAZR01048897">
    <property type="protein sequence ID" value="KKK90890.1"/>
    <property type="molecule type" value="Genomic_DNA"/>
</dbReference>
<comment type="caution">
    <text evidence="1">The sequence shown here is derived from an EMBL/GenBank/DDBJ whole genome shotgun (WGS) entry which is preliminary data.</text>
</comment>
<evidence type="ECO:0000313" key="1">
    <source>
        <dbReference type="EMBL" id="KKK90890.1"/>
    </source>
</evidence>
<proteinExistence type="predicted"/>
<organism evidence="1">
    <name type="scientific">marine sediment metagenome</name>
    <dbReference type="NCBI Taxonomy" id="412755"/>
    <lineage>
        <taxon>unclassified sequences</taxon>
        <taxon>metagenomes</taxon>
        <taxon>ecological metagenomes</taxon>
    </lineage>
</organism>